<keyword evidence="1" id="KW-0812">Transmembrane</keyword>
<proteinExistence type="predicted"/>
<reference evidence="2" key="1">
    <citation type="submission" date="2020-05" db="EMBL/GenBank/DDBJ databases">
        <title>Mycena genomes resolve the evolution of fungal bioluminescence.</title>
        <authorList>
            <person name="Tsai I.J."/>
        </authorList>
    </citation>
    <scope>NUCLEOTIDE SEQUENCE</scope>
    <source>
        <strain evidence="2">CCC161011</strain>
    </source>
</reference>
<feature type="transmembrane region" description="Helical" evidence="1">
    <location>
        <begin position="279"/>
        <end position="299"/>
    </location>
</feature>
<dbReference type="Proteomes" id="UP000620124">
    <property type="component" value="Unassembled WGS sequence"/>
</dbReference>
<protein>
    <recommendedName>
        <fullName evidence="4">Transmembrane protein</fullName>
    </recommendedName>
</protein>
<evidence type="ECO:0000256" key="1">
    <source>
        <dbReference type="SAM" id="Phobius"/>
    </source>
</evidence>
<organism evidence="2 3">
    <name type="scientific">Mycena venus</name>
    <dbReference type="NCBI Taxonomy" id="2733690"/>
    <lineage>
        <taxon>Eukaryota</taxon>
        <taxon>Fungi</taxon>
        <taxon>Dikarya</taxon>
        <taxon>Basidiomycota</taxon>
        <taxon>Agaricomycotina</taxon>
        <taxon>Agaricomycetes</taxon>
        <taxon>Agaricomycetidae</taxon>
        <taxon>Agaricales</taxon>
        <taxon>Marasmiineae</taxon>
        <taxon>Mycenaceae</taxon>
        <taxon>Mycena</taxon>
    </lineage>
</organism>
<name>A0A8H6X3I8_9AGAR</name>
<dbReference type="EMBL" id="JACAZI010000028">
    <property type="protein sequence ID" value="KAF7333782.1"/>
    <property type="molecule type" value="Genomic_DNA"/>
</dbReference>
<evidence type="ECO:0008006" key="4">
    <source>
        <dbReference type="Google" id="ProtNLM"/>
    </source>
</evidence>
<dbReference type="OrthoDB" id="3265734at2759"/>
<gene>
    <name evidence="2" type="ORF">MVEN_02335000</name>
</gene>
<keyword evidence="1" id="KW-0472">Membrane</keyword>
<keyword evidence="3" id="KW-1185">Reference proteome</keyword>
<accession>A0A8H6X3I8</accession>
<dbReference type="AlphaFoldDB" id="A0A8H6X3I8"/>
<keyword evidence="1" id="KW-1133">Transmembrane helix</keyword>
<sequence length="403" mass="42905">MASNAAIVDEQDPLVHYDPGLWDRAGSKEEFNNTTSYGAQPGATASFTFVGTSITVYGTIPAGNASRTLTFVVDNSISGSYRTQGNGPPADAYHSELWASPAMSNGTHTLVLTQQTQLGVFLDYFIYNTTSTSVSAYFIDDRDSRITYTPAWKQDDSVDYFQHAAKASTSAGDSFSVAFEGKAISLYGPITDMSMNASMAIDGGPSVFFTPSVTGLNIAIYNSGDLTDGQHTLIVTAQNEHPVWVDYFLVTPSTSTLTPSSSSSSSSPMPKPSTPVGQIVGPILGAVLLVALLVATVLYRRSKRRRRGVFDLDATVPMEHVLVPTPFAGYVVSEYTGPSKSQRTLGRTIDLGAPVDFGTGIGPIQSAHPIASPGNIAGSPSLHLSYTSDVPPPQYFEVCVRHD</sequence>
<comment type="caution">
    <text evidence="2">The sequence shown here is derived from an EMBL/GenBank/DDBJ whole genome shotgun (WGS) entry which is preliminary data.</text>
</comment>
<dbReference type="Gene3D" id="2.60.120.260">
    <property type="entry name" value="Galactose-binding domain-like"/>
    <property type="match status" value="2"/>
</dbReference>
<evidence type="ECO:0000313" key="3">
    <source>
        <dbReference type="Proteomes" id="UP000620124"/>
    </source>
</evidence>
<evidence type="ECO:0000313" key="2">
    <source>
        <dbReference type="EMBL" id="KAF7333782.1"/>
    </source>
</evidence>